<comment type="similarity">
    <text evidence="2 9">Belongs to the calreticulin family.</text>
</comment>
<dbReference type="AlphaFoldDB" id="A0AAD4D1Y8"/>
<keyword evidence="7" id="KW-0106">Calcium</keyword>
<evidence type="ECO:0000256" key="4">
    <source>
        <dbReference type="ARBA" id="ARBA00022734"/>
    </source>
</evidence>
<keyword evidence="4" id="KW-0430">Lectin</keyword>
<dbReference type="PANTHER" id="PTHR11073">
    <property type="entry name" value="CALRETICULIN AND CALNEXIN"/>
    <property type="match status" value="1"/>
</dbReference>
<sequence>MFGPDVCGAQKRVHLIFHHNGKNFLTKEEFPVPKDTKTHLYRLTMGNPELKDWEPNMMTNLAYKGEWKPSRIPNPAFKEDPSLEHYRTGGVGLDYGR</sequence>
<evidence type="ECO:0000313" key="11">
    <source>
        <dbReference type="Proteomes" id="UP001194580"/>
    </source>
</evidence>
<comment type="subcellular location">
    <subcellularLocation>
        <location evidence="1">Endoplasmic reticulum</location>
    </subcellularLocation>
</comment>
<dbReference type="GO" id="GO:0005789">
    <property type="term" value="C:endoplasmic reticulum membrane"/>
    <property type="evidence" value="ECO:0007669"/>
    <property type="project" value="TreeGrafter"/>
</dbReference>
<reference evidence="10" key="1">
    <citation type="journal article" date="2020" name="Fungal Divers.">
        <title>Resolving the Mortierellaceae phylogeny through synthesis of multi-gene phylogenetics and phylogenomics.</title>
        <authorList>
            <person name="Vandepol N."/>
            <person name="Liber J."/>
            <person name="Desiro A."/>
            <person name="Na H."/>
            <person name="Kennedy M."/>
            <person name="Barry K."/>
            <person name="Grigoriev I.V."/>
            <person name="Miller A.N."/>
            <person name="O'Donnell K."/>
            <person name="Stajich J.E."/>
            <person name="Bonito G."/>
        </authorList>
    </citation>
    <scope>NUCLEOTIDE SEQUENCE</scope>
    <source>
        <strain evidence="10">NRRL 28262</strain>
    </source>
</reference>
<comment type="caution">
    <text evidence="10">The sequence shown here is derived from an EMBL/GenBank/DDBJ whole genome shotgun (WGS) entry which is preliminary data.</text>
</comment>
<dbReference type="Pfam" id="PF00262">
    <property type="entry name" value="Calreticulin"/>
    <property type="match status" value="1"/>
</dbReference>
<keyword evidence="11" id="KW-1185">Reference proteome</keyword>
<keyword evidence="6" id="KW-0862">Zinc</keyword>
<evidence type="ECO:0000313" key="10">
    <source>
        <dbReference type="EMBL" id="KAG0249131.1"/>
    </source>
</evidence>
<dbReference type="GO" id="GO:0051082">
    <property type="term" value="F:unfolded protein binding"/>
    <property type="evidence" value="ECO:0007669"/>
    <property type="project" value="InterPro"/>
</dbReference>
<evidence type="ECO:0000256" key="5">
    <source>
        <dbReference type="ARBA" id="ARBA00022824"/>
    </source>
</evidence>
<evidence type="ECO:0000256" key="3">
    <source>
        <dbReference type="ARBA" id="ARBA00022723"/>
    </source>
</evidence>
<dbReference type="GO" id="GO:0005509">
    <property type="term" value="F:calcium ion binding"/>
    <property type="evidence" value="ECO:0007669"/>
    <property type="project" value="InterPro"/>
</dbReference>
<evidence type="ECO:0000256" key="8">
    <source>
        <dbReference type="ARBA" id="ARBA00023186"/>
    </source>
</evidence>
<keyword evidence="5 9" id="KW-0256">Endoplasmic reticulum</keyword>
<gene>
    <name evidence="10" type="ORF">BGZ95_007675</name>
</gene>
<dbReference type="EMBL" id="JAAAIL010003811">
    <property type="protein sequence ID" value="KAG0249131.1"/>
    <property type="molecule type" value="Genomic_DNA"/>
</dbReference>
<dbReference type="GO" id="GO:0036503">
    <property type="term" value="P:ERAD pathway"/>
    <property type="evidence" value="ECO:0007669"/>
    <property type="project" value="TreeGrafter"/>
</dbReference>
<dbReference type="InterPro" id="IPR001580">
    <property type="entry name" value="Calret/calnex"/>
</dbReference>
<protein>
    <submittedName>
        <fullName evidence="10">Uncharacterized protein</fullName>
    </submittedName>
</protein>
<dbReference type="InterPro" id="IPR009033">
    <property type="entry name" value="Calreticulin/calnexin_P_dom_sf"/>
</dbReference>
<dbReference type="PANTHER" id="PTHR11073:SF2">
    <property type="entry name" value="CALRETICULIN"/>
    <property type="match status" value="1"/>
</dbReference>
<dbReference type="GO" id="GO:0006457">
    <property type="term" value="P:protein folding"/>
    <property type="evidence" value="ECO:0007669"/>
    <property type="project" value="InterPro"/>
</dbReference>
<evidence type="ECO:0000256" key="2">
    <source>
        <dbReference type="ARBA" id="ARBA00010983"/>
    </source>
</evidence>
<dbReference type="GO" id="GO:0030246">
    <property type="term" value="F:carbohydrate binding"/>
    <property type="evidence" value="ECO:0007669"/>
    <property type="project" value="UniProtKB-KW"/>
</dbReference>
<dbReference type="Gene3D" id="2.60.120.200">
    <property type="match status" value="1"/>
</dbReference>
<dbReference type="InterPro" id="IPR013320">
    <property type="entry name" value="ConA-like_dom_sf"/>
</dbReference>
<organism evidence="10 11">
    <name type="scientific">Linnemannia exigua</name>
    <dbReference type="NCBI Taxonomy" id="604196"/>
    <lineage>
        <taxon>Eukaryota</taxon>
        <taxon>Fungi</taxon>
        <taxon>Fungi incertae sedis</taxon>
        <taxon>Mucoromycota</taxon>
        <taxon>Mortierellomycotina</taxon>
        <taxon>Mortierellomycetes</taxon>
        <taxon>Mortierellales</taxon>
        <taxon>Mortierellaceae</taxon>
        <taxon>Linnemannia</taxon>
    </lineage>
</organism>
<dbReference type="SUPFAM" id="SSF63887">
    <property type="entry name" value="P-domain of calnexin/calreticulin"/>
    <property type="match status" value="1"/>
</dbReference>
<keyword evidence="3" id="KW-0479">Metal-binding</keyword>
<name>A0AAD4D1Y8_9FUNG</name>
<keyword evidence="8 9" id="KW-0143">Chaperone</keyword>
<evidence type="ECO:0000256" key="6">
    <source>
        <dbReference type="ARBA" id="ARBA00022833"/>
    </source>
</evidence>
<evidence type="ECO:0000256" key="9">
    <source>
        <dbReference type="RuleBase" id="RU362126"/>
    </source>
</evidence>
<accession>A0AAD4D1Y8</accession>
<dbReference type="SUPFAM" id="SSF49899">
    <property type="entry name" value="Concanavalin A-like lectins/glucanases"/>
    <property type="match status" value="1"/>
</dbReference>
<evidence type="ECO:0000256" key="7">
    <source>
        <dbReference type="ARBA" id="ARBA00022837"/>
    </source>
</evidence>
<dbReference type="Proteomes" id="UP001194580">
    <property type="component" value="Unassembled WGS sequence"/>
</dbReference>
<evidence type="ECO:0000256" key="1">
    <source>
        <dbReference type="ARBA" id="ARBA00004240"/>
    </source>
</evidence>
<proteinExistence type="inferred from homology"/>